<dbReference type="Proteomes" id="UP000001555">
    <property type="component" value="Unassembled WGS sequence"/>
</dbReference>
<evidence type="ECO:0000313" key="3">
    <source>
        <dbReference type="EnsemblMetazoa" id="ISCW009411-PA"/>
    </source>
</evidence>
<feature type="transmembrane region" description="Helical" evidence="1">
    <location>
        <begin position="83"/>
        <end position="106"/>
    </location>
</feature>
<dbReference type="AlphaFoldDB" id="B7PZB2"/>
<feature type="transmembrane region" description="Helical" evidence="1">
    <location>
        <begin position="203"/>
        <end position="222"/>
    </location>
</feature>
<feature type="transmembrane region" description="Helical" evidence="1">
    <location>
        <begin position="6"/>
        <end position="25"/>
    </location>
</feature>
<dbReference type="EnsemblMetazoa" id="ISCW009411-RA">
    <property type="protein sequence ID" value="ISCW009411-PA"/>
    <property type="gene ID" value="ISCW009411"/>
</dbReference>
<dbReference type="VEuPathDB" id="VectorBase:ISCW009411"/>
<dbReference type="InParanoid" id="B7PZB2"/>
<reference evidence="3" key="2">
    <citation type="submission" date="2020-05" db="UniProtKB">
        <authorList>
            <consortium name="EnsemblMetazoa"/>
        </authorList>
    </citation>
    <scope>IDENTIFICATION</scope>
    <source>
        <strain evidence="3">wikel</strain>
    </source>
</reference>
<organism>
    <name type="scientific">Ixodes scapularis</name>
    <name type="common">Black-legged tick</name>
    <name type="synonym">Deer tick</name>
    <dbReference type="NCBI Taxonomy" id="6945"/>
    <lineage>
        <taxon>Eukaryota</taxon>
        <taxon>Metazoa</taxon>
        <taxon>Ecdysozoa</taxon>
        <taxon>Arthropoda</taxon>
        <taxon>Chelicerata</taxon>
        <taxon>Arachnida</taxon>
        <taxon>Acari</taxon>
        <taxon>Parasitiformes</taxon>
        <taxon>Ixodida</taxon>
        <taxon>Ixodoidea</taxon>
        <taxon>Ixodidae</taxon>
        <taxon>Ixodinae</taxon>
        <taxon>Ixodes</taxon>
    </lineage>
</organism>
<dbReference type="GO" id="GO:0005385">
    <property type="term" value="F:zinc ion transmembrane transporter activity"/>
    <property type="evidence" value="ECO:0000318"/>
    <property type="project" value="GO_Central"/>
</dbReference>
<keyword evidence="1" id="KW-1133">Transmembrane helix</keyword>
<keyword evidence="4" id="KW-1185">Reference proteome</keyword>
<sequence>MLTTIYLSPLSITLAFTLVLAAFAYPHLLLKLMAPKMSKLWISRILNDVISVSVGMGLTNWYVRMVPYSGKLVYRSGLAFGQPMGDAIIASGVLLAYVVTTASSLFNVELWRPPSGHANTVERFVIGNKGHSYNVRPLSSVIYTKLVLLSSIHFLVEGFSIGSSQYGSLKLYFSTLVHQLIMACVMGVLALQTGCGAMKVAKIALLFVSALPLGIMGGLATGKEILHWITYMVLGTVMSLVSGYYLHVMFDSVVLPELAMLNTGATSLRLFLAGPAIFVACVYIFYDM</sequence>
<name>B7PZB2_IXOSC</name>
<gene>
    <name evidence="2" type="ORF">IscW_ISCW009411</name>
</gene>
<evidence type="ECO:0000256" key="1">
    <source>
        <dbReference type="SAM" id="Phobius"/>
    </source>
</evidence>
<keyword evidence="1" id="KW-0472">Membrane</keyword>
<feature type="transmembrane region" description="Helical" evidence="1">
    <location>
        <begin position="172"/>
        <end position="191"/>
    </location>
</feature>
<dbReference type="EMBL" id="DS825494">
    <property type="protein sequence ID" value="EEC11934.1"/>
    <property type="molecule type" value="Genomic_DNA"/>
</dbReference>
<reference evidence="2 4" key="1">
    <citation type="submission" date="2008-03" db="EMBL/GenBank/DDBJ databases">
        <title>Annotation of Ixodes scapularis.</title>
        <authorList>
            <consortium name="Ixodes scapularis Genome Project Consortium"/>
            <person name="Caler E."/>
            <person name="Hannick L.I."/>
            <person name="Bidwell S."/>
            <person name="Joardar V."/>
            <person name="Thiagarajan M."/>
            <person name="Amedeo P."/>
            <person name="Galinsky K.J."/>
            <person name="Schobel S."/>
            <person name="Inman J."/>
            <person name="Hostetler J."/>
            <person name="Miller J."/>
            <person name="Hammond M."/>
            <person name="Megy K."/>
            <person name="Lawson D."/>
            <person name="Kodira C."/>
            <person name="Sutton G."/>
            <person name="Meyer J."/>
            <person name="Hill C.A."/>
            <person name="Birren B."/>
            <person name="Nene V."/>
            <person name="Collins F."/>
            <person name="Alarcon-Chaidez F."/>
            <person name="Wikel S."/>
            <person name="Strausberg R."/>
        </authorList>
    </citation>
    <scope>NUCLEOTIDE SEQUENCE [LARGE SCALE GENOMIC DNA]</scope>
    <source>
        <strain evidence="4">Wikel</strain>
        <strain evidence="2">Wikel colony</strain>
    </source>
</reference>
<dbReference type="HOGENOM" id="CLU_967355_0_0_1"/>
<accession>B7PZB2</accession>
<evidence type="ECO:0000313" key="4">
    <source>
        <dbReference type="Proteomes" id="UP000001555"/>
    </source>
</evidence>
<feature type="transmembrane region" description="Helical" evidence="1">
    <location>
        <begin position="268"/>
        <end position="286"/>
    </location>
</feature>
<feature type="transmembrane region" description="Helical" evidence="1">
    <location>
        <begin position="228"/>
        <end position="247"/>
    </location>
</feature>
<proteinExistence type="predicted"/>
<keyword evidence="1" id="KW-0812">Transmembrane</keyword>
<dbReference type="VEuPathDB" id="VectorBase:ISCI009411"/>
<evidence type="ECO:0000313" key="2">
    <source>
        <dbReference type="EMBL" id="EEC11934.1"/>
    </source>
</evidence>
<protein>
    <submittedName>
        <fullName evidence="2 3">Uncharacterized protein</fullName>
    </submittedName>
</protein>
<dbReference type="GO" id="GO:0071577">
    <property type="term" value="P:zinc ion transmembrane transport"/>
    <property type="evidence" value="ECO:0000318"/>
    <property type="project" value="GO_Central"/>
</dbReference>
<dbReference type="EMBL" id="ABJB010908043">
    <property type="status" value="NOT_ANNOTATED_CDS"/>
    <property type="molecule type" value="Genomic_DNA"/>
</dbReference>
<dbReference type="GO" id="GO:0005886">
    <property type="term" value="C:plasma membrane"/>
    <property type="evidence" value="ECO:0000318"/>
    <property type="project" value="GO_Central"/>
</dbReference>
<dbReference type="PaxDb" id="6945-B7PZB2"/>
<feature type="transmembrane region" description="Helical" evidence="1">
    <location>
        <begin position="45"/>
        <end position="63"/>
    </location>
</feature>